<dbReference type="Pfam" id="PF23562">
    <property type="entry name" value="AMP-binding_C_3"/>
    <property type="match status" value="1"/>
</dbReference>
<dbReference type="RefSeq" id="WP_069295115.1">
    <property type="nucleotide sequence ID" value="NZ_MCRI01000003.1"/>
</dbReference>
<dbReference type="SUPFAM" id="SSF56801">
    <property type="entry name" value="Acetyl-CoA synthetase-like"/>
    <property type="match status" value="1"/>
</dbReference>
<dbReference type="PANTHER" id="PTHR43272">
    <property type="entry name" value="LONG-CHAIN-FATTY-ACID--COA LIGASE"/>
    <property type="match status" value="1"/>
</dbReference>
<dbReference type="InterPro" id="IPR020845">
    <property type="entry name" value="AMP-binding_CS"/>
</dbReference>
<evidence type="ECO:0000256" key="1">
    <source>
        <dbReference type="ARBA" id="ARBA00022741"/>
    </source>
</evidence>
<dbReference type="GO" id="GO:0005524">
    <property type="term" value="F:ATP binding"/>
    <property type="evidence" value="ECO:0007669"/>
    <property type="project" value="UniProtKB-KW"/>
</dbReference>
<dbReference type="GO" id="GO:0016020">
    <property type="term" value="C:membrane"/>
    <property type="evidence" value="ECO:0007669"/>
    <property type="project" value="TreeGrafter"/>
</dbReference>
<dbReference type="STRING" id="291169.A9E74_00557"/>
<evidence type="ECO:0000313" key="4">
    <source>
        <dbReference type="EMBL" id="ODN67723.1"/>
    </source>
</evidence>
<comment type="caution">
    <text evidence="4">The sequence shown here is derived from an EMBL/GenBank/DDBJ whole genome shotgun (WGS) entry which is preliminary data.</text>
</comment>
<dbReference type="PROSITE" id="PS00455">
    <property type="entry name" value="AMP_BINDING"/>
    <property type="match status" value="1"/>
</dbReference>
<dbReference type="PROSITE" id="PS50017">
    <property type="entry name" value="DEATH_DOMAIN"/>
    <property type="match status" value="1"/>
</dbReference>
<feature type="domain" description="Death" evidence="3">
    <location>
        <begin position="510"/>
        <end position="546"/>
    </location>
</feature>
<protein>
    <submittedName>
        <fullName evidence="4">Long-chain-fatty-acid--CoA ligase FadD15</fullName>
        <ecNumber evidence="4">6.2.1.3</ecNumber>
    </submittedName>
</protein>
<dbReference type="PATRIC" id="fig|291169.3.peg.560"/>
<reference evidence="4 5" key="1">
    <citation type="submission" date="2016-07" db="EMBL/GenBank/DDBJ databases">
        <title>Draft Genome Sequence of Methylophaga muralis Bur 1.</title>
        <authorList>
            <person name="Vasilenko O.V."/>
            <person name="Doronina N.V."/>
            <person name="Shmareva M.N."/>
            <person name="Tarlachkov S.V."/>
            <person name="Mustakhimov I."/>
            <person name="Trotsenko Y.A."/>
        </authorList>
    </citation>
    <scope>NUCLEOTIDE SEQUENCE [LARGE SCALE GENOMIC DNA]</scope>
    <source>
        <strain evidence="4 5">Bur 1</strain>
    </source>
</reference>
<keyword evidence="1" id="KW-0547">Nucleotide-binding</keyword>
<keyword evidence="5" id="KW-1185">Reference proteome</keyword>
<dbReference type="PANTHER" id="PTHR43272:SF33">
    <property type="entry name" value="AMP-BINDING DOMAIN-CONTAINING PROTEIN-RELATED"/>
    <property type="match status" value="1"/>
</dbReference>
<dbReference type="GO" id="GO:0004467">
    <property type="term" value="F:long-chain fatty acid-CoA ligase activity"/>
    <property type="evidence" value="ECO:0007669"/>
    <property type="project" value="UniProtKB-EC"/>
</dbReference>
<evidence type="ECO:0000259" key="3">
    <source>
        <dbReference type="PROSITE" id="PS50017"/>
    </source>
</evidence>
<dbReference type="InterPro" id="IPR000873">
    <property type="entry name" value="AMP-dep_synth/lig_dom"/>
</dbReference>
<dbReference type="Proteomes" id="UP000094379">
    <property type="component" value="Unassembled WGS sequence"/>
</dbReference>
<evidence type="ECO:0000256" key="2">
    <source>
        <dbReference type="ARBA" id="ARBA00022840"/>
    </source>
</evidence>
<keyword evidence="2" id="KW-0067">ATP-binding</keyword>
<dbReference type="CDD" id="cd05907">
    <property type="entry name" value="VL_LC_FACS_like"/>
    <property type="match status" value="1"/>
</dbReference>
<dbReference type="EC" id="6.2.1.3" evidence="4"/>
<dbReference type="EMBL" id="MCRI01000003">
    <property type="protein sequence ID" value="ODN67723.1"/>
    <property type="molecule type" value="Genomic_DNA"/>
</dbReference>
<organism evidence="4 5">
    <name type="scientific">Methylophaga muralis</name>
    <dbReference type="NCBI Taxonomy" id="291169"/>
    <lineage>
        <taxon>Bacteria</taxon>
        <taxon>Pseudomonadati</taxon>
        <taxon>Pseudomonadota</taxon>
        <taxon>Gammaproteobacteria</taxon>
        <taxon>Thiotrichales</taxon>
        <taxon>Piscirickettsiaceae</taxon>
        <taxon>Methylophaga</taxon>
    </lineage>
</organism>
<sequence>MSFSDYISPQEAQTLYGLFCERVKRSPDKDAYGYFDSDSESWQSLSWQQVADAVLLWQNALQEENLRKGDRVALNLRNSKEWIFFDLAALSLGLVVVPLYPDDRPDNVAYILQDADVRLLLLNSAKQWSAIKAVLPEEHSLKRIVIVNEESAEKDQPFTTLNHWLDQTHREIVLSPSAPDQLASIIYTSGTTGRSKGVMLSHQNMLSVAHGSLQFFEILPEDIFLSFLPLSHTLERTGGYYLPMMAGSKVVFSRSIPLLAEDMRQVQPTIMIAVPRIFERIYDRVQKQLAETNRFRRLIFKSAVNTGWKRFHYQQGRSHWSPSLLLWPLFNKLVVGKFHQRLGGRLRLAVSGGAALPTYAAKMFIGLDLTLLQGYGLTETSPVISVNEPSSNDPASVGRPIQGVEVRIGKDEELEVKGPGNMLGYWNNHKATAQTIDADGWLHTGDRAHISESGHIQIVGRIKDILVLNNGEKVPPGDIEAAIISNGLIEQAVVLGEGQPYLAALLVINGEKWPQIAQQLGIDPLSNDSLSSKVLKQHFVRLLRQWLFEFPAYARIRRVHLTLEPWTIENGLLTPTLKVKRALVLDKFKKEIQAMYKDTSGVDR</sequence>
<accession>A0A1E3GUK4</accession>
<name>A0A1E3GUK4_9GAMM</name>
<keyword evidence="4" id="KW-0436">Ligase</keyword>
<evidence type="ECO:0000313" key="5">
    <source>
        <dbReference type="Proteomes" id="UP000094379"/>
    </source>
</evidence>
<dbReference type="InterPro" id="IPR042099">
    <property type="entry name" value="ANL_N_sf"/>
</dbReference>
<dbReference type="Pfam" id="PF00501">
    <property type="entry name" value="AMP-binding"/>
    <property type="match status" value="1"/>
</dbReference>
<dbReference type="InterPro" id="IPR000488">
    <property type="entry name" value="Death_dom"/>
</dbReference>
<dbReference type="Gene3D" id="3.40.50.12780">
    <property type="entry name" value="N-terminal domain of ligase-like"/>
    <property type="match status" value="2"/>
</dbReference>
<dbReference type="GO" id="GO:0007165">
    <property type="term" value="P:signal transduction"/>
    <property type="evidence" value="ECO:0007669"/>
    <property type="project" value="InterPro"/>
</dbReference>
<dbReference type="AlphaFoldDB" id="A0A1E3GUK4"/>
<proteinExistence type="predicted"/>
<gene>
    <name evidence="4" type="ORF">A9E74_00557</name>
</gene>